<accession>A0ABX5X2D3</accession>
<sequence length="1369" mass="155830">MAKIIFFSVVWSLIMENEMTRLLLESKQALRLPDALVAGHFNVDEMSFETLLVFAKQLASQLHFYDHQNNKAGTWEPMFCASELAMMAMLKNMDCDRISIEFEEDLKQDPQAAVITILTSLSNINLWYQQLKLSDSEAAFEFCLKISSAVDKKLQPCLQQLQGVVAFLTPEQQQMAEQKIRLFDPIWGDIVSQWQPNSARMDTNQLLPLLQQNFSNVINVVRYLQMGIGVYTLALENRSDHDPSMGLFMAFLKIYRHSQQKLNRFTMRHLDLYYRKILKFEPAPSSPESAYLLFTPTKGLRRAVQIRKGTEFSYGKDSNQQDVIFHLDDDLSLSDAQVKSVFNLYLHRDPLISPESELHYVTQVTQNQLKLEDNANCDFTTFGANGRFGGKSASLAALGFAVSAPVLNLREGHRELSLTIALAEPHPIPSHALYLLNTADSDAEKRDCILAIFTHLLEAEPSLYDGENTADNLLINLSEGQQVEMFLCAEEQQSLIHKNYLLSLLVEAPNEALFYRLLGRLFSRHTLNRIGRHQRNAWLSKADIQQISIKSQEFTETSGLKRLLRLLSQDQLRTFYELYEKMFDIKLSTEEGWLQSKNYRIQPLSKKVDGDEHGAYGFQFIITLTPDLPPITPINAEVHGNQWHCDEGMIQFGIKPLATFFPYSIFRGLILSAIDIDVDVKGITDLVAYNNHGRVDPAKTFVPFGAQPSRYSYLVLGSEEMAQKQIVELEINLNWSDLPSELDGFKTYYAGYDFPFCNDTFKGELEVLRDGSWLKVNPQQSITLFDENTETNRLKSFKVIRSDVANAFKPVGANLKKQAFDYNLKSRNGFIKLQLSEPDIAFGHQQYSTLLTNILVANAHSKKPKPLPNLPYTPSLSRLSVNYRANTVIHLHPQNQKKNLPQHSVTHIHPFGFQQIYPITKHKDLELKYLFPRYAFDGNLFIGIESLTLTGILTLFFHFDEKASLNSSDEESDVQWFYLINNNWLPFSKRQILSDTTFGLTTSGIMTFVLPEGINVENSVMPKGLFWLRASANQSLSSYGRCLSITTHAGKATRQLSGELQSIAQQGLAKWKTLHPVAGLEKVTQARTHFDGKDQENDREFKQRVSERLRHKNRAVTCWDYEHLILQEFAEIDRVKCISNCIFNKQGKQPGHVLIIVRPKVIGCQHQLCDDFNISQNLLNRVQTFISLHASQFVKIDVREPVYESVQVRCAVKFVPGMHTGQMITQLNKDICDFLCPWGESANNSGFGWQLITQDIDSYIRQLSYIKFVTEVSALHIIKRTQQSLPYFQLTDSVTADAIEDRDSNTDIAPSSPWCLLMPYGHQVIELISEEIDHKAKQTGINELEVGGNFIIGGEEGTEQCVEGTQQDG</sequence>
<evidence type="ECO:0008006" key="3">
    <source>
        <dbReference type="Google" id="ProtNLM"/>
    </source>
</evidence>
<dbReference type="Proteomes" id="UP000315947">
    <property type="component" value="Chromosome"/>
</dbReference>
<name>A0ABX5X2D3_9GAMM</name>
<reference evidence="1 2" key="1">
    <citation type="submission" date="2019-07" db="EMBL/GenBank/DDBJ databases">
        <title>Shewanella sp. YLB-06 whole genomic sequence.</title>
        <authorList>
            <person name="Yu L."/>
        </authorList>
    </citation>
    <scope>NUCLEOTIDE SEQUENCE [LARGE SCALE GENOMIC DNA]</scope>
    <source>
        <strain evidence="1 2">YLB-06</strain>
    </source>
</reference>
<dbReference type="RefSeq" id="WP_144047819.1">
    <property type="nucleotide sequence ID" value="NZ_CP041614.1"/>
</dbReference>
<evidence type="ECO:0000313" key="2">
    <source>
        <dbReference type="Proteomes" id="UP000315947"/>
    </source>
</evidence>
<organism evidence="1 2">
    <name type="scientific">Shewanella psychropiezotolerans</name>
    <dbReference type="NCBI Taxonomy" id="2593655"/>
    <lineage>
        <taxon>Bacteria</taxon>
        <taxon>Pseudomonadati</taxon>
        <taxon>Pseudomonadota</taxon>
        <taxon>Gammaproteobacteria</taxon>
        <taxon>Alteromonadales</taxon>
        <taxon>Shewanellaceae</taxon>
        <taxon>Shewanella</taxon>
    </lineage>
</organism>
<dbReference type="EMBL" id="CP041614">
    <property type="protein sequence ID" value="QDO85497.1"/>
    <property type="molecule type" value="Genomic_DNA"/>
</dbReference>
<evidence type="ECO:0000313" key="1">
    <source>
        <dbReference type="EMBL" id="QDO85497.1"/>
    </source>
</evidence>
<proteinExistence type="predicted"/>
<keyword evidence="2" id="KW-1185">Reference proteome</keyword>
<protein>
    <recommendedName>
        <fullName evidence="3">Baseplate protein J-like domain-containing protein</fullName>
    </recommendedName>
</protein>
<gene>
    <name evidence="1" type="ORF">FM037_22360</name>
</gene>